<gene>
    <name evidence="8" type="ORF">MIP_02914</name>
</gene>
<dbReference type="KEGG" id="mid:MIP_02914"/>
<dbReference type="GO" id="GO:0006355">
    <property type="term" value="P:regulation of DNA-templated transcription"/>
    <property type="evidence" value="ECO:0007669"/>
    <property type="project" value="InterPro"/>
</dbReference>
<dbReference type="GO" id="GO:0009190">
    <property type="term" value="P:cyclic nucleotide biosynthetic process"/>
    <property type="evidence" value="ECO:0007669"/>
    <property type="project" value="InterPro"/>
</dbReference>
<dbReference type="PROSITE" id="PS50125">
    <property type="entry name" value="GUANYLATE_CYCLASE_2"/>
    <property type="match status" value="1"/>
</dbReference>
<evidence type="ECO:0000259" key="6">
    <source>
        <dbReference type="PROSITE" id="PS50125"/>
    </source>
</evidence>
<dbReference type="InterPro" id="IPR029787">
    <property type="entry name" value="Nucleotide_cyclase"/>
</dbReference>
<dbReference type="InterPro" id="IPR019734">
    <property type="entry name" value="TPR_rpt"/>
</dbReference>
<feature type="DNA-binding region" description="OmpR/PhoB-type" evidence="5">
    <location>
        <begin position="1"/>
        <end position="59"/>
    </location>
</feature>
<dbReference type="Gene3D" id="3.10.450.50">
    <property type="match status" value="7"/>
</dbReference>
<keyword evidence="3" id="KW-0067">ATP-binding</keyword>
<evidence type="ECO:0000256" key="1">
    <source>
        <dbReference type="ARBA" id="ARBA00005820"/>
    </source>
</evidence>
<reference evidence="8 9" key="2">
    <citation type="journal article" date="2012" name="Nucleic Acids Res.">
        <title>Massive gene acquisitions in Mycobacterium indicus pranii provide a perspective on mycobacterial evolution.</title>
        <authorList>
            <person name="Saini V."/>
            <person name="Raghuvanshi S."/>
            <person name="Khurana J.P."/>
            <person name="Ahmed N."/>
            <person name="Hasnain S.E."/>
            <person name="Tyagi A.K."/>
            <person name="Tyagi A.K."/>
        </authorList>
    </citation>
    <scope>NUCLEOTIDE SEQUENCE [LARGE SCALE GENOMIC DNA]</scope>
    <source>
        <strain evidence="9">DSM 45239 / MTCC 9506</strain>
    </source>
</reference>
<dbReference type="Gene3D" id="3.30.70.1230">
    <property type="entry name" value="Nucleotide cyclase"/>
    <property type="match status" value="1"/>
</dbReference>
<dbReference type="CDD" id="cd15831">
    <property type="entry name" value="BTAD"/>
    <property type="match status" value="1"/>
</dbReference>
<dbReference type="SUPFAM" id="SSF52540">
    <property type="entry name" value="P-loop containing nucleoside triphosphate hydrolases"/>
    <property type="match status" value="1"/>
</dbReference>
<dbReference type="SMART" id="SM00044">
    <property type="entry name" value="CYCc"/>
    <property type="match status" value="1"/>
</dbReference>
<dbReference type="Gene3D" id="3.40.50.300">
    <property type="entry name" value="P-loop containing nucleotide triphosphate hydrolases"/>
    <property type="match status" value="1"/>
</dbReference>
<dbReference type="InterPro" id="IPR041664">
    <property type="entry name" value="AAA_16"/>
</dbReference>
<comment type="similarity">
    <text evidence="1">Belongs to the AfsR/DnrI/RedD regulatory family.</text>
</comment>
<name>J9W9Z3_MYCIP</name>
<dbReference type="InterPro" id="IPR032710">
    <property type="entry name" value="NTF2-like_dom_sf"/>
</dbReference>
<dbReference type="GO" id="GO:0005737">
    <property type="term" value="C:cytoplasm"/>
    <property type="evidence" value="ECO:0007669"/>
    <property type="project" value="TreeGrafter"/>
</dbReference>
<dbReference type="InterPro" id="IPR036388">
    <property type="entry name" value="WH-like_DNA-bd_sf"/>
</dbReference>
<keyword evidence="4 5" id="KW-0238">DNA-binding</keyword>
<feature type="domain" description="Guanylate cyclase" evidence="6">
    <location>
        <begin position="227"/>
        <end position="341"/>
    </location>
</feature>
<evidence type="ECO:0000259" key="7">
    <source>
        <dbReference type="PROSITE" id="PS51755"/>
    </source>
</evidence>
<keyword evidence="2" id="KW-0547">Nucleotide-binding</keyword>
<dbReference type="CDD" id="cd07302">
    <property type="entry name" value="CHD"/>
    <property type="match status" value="1"/>
</dbReference>
<dbReference type="Gene3D" id="1.10.10.10">
    <property type="entry name" value="Winged helix-like DNA-binding domain superfamily/Winged helix DNA-binding domain"/>
    <property type="match status" value="1"/>
</dbReference>
<dbReference type="InterPro" id="IPR001867">
    <property type="entry name" value="OmpR/PhoB-type_DNA-bd"/>
</dbReference>
<proteinExistence type="inferred from homology"/>
<dbReference type="SUPFAM" id="SSF55073">
    <property type="entry name" value="Nucleotide cyclase"/>
    <property type="match status" value="1"/>
</dbReference>
<evidence type="ECO:0000256" key="4">
    <source>
        <dbReference type="ARBA" id="ARBA00023125"/>
    </source>
</evidence>
<dbReference type="HOGENOM" id="CLU_000456_0_0_11"/>
<dbReference type="PANTHER" id="PTHR16305">
    <property type="entry name" value="TESTICULAR SOLUBLE ADENYLYL CYCLASE"/>
    <property type="match status" value="1"/>
</dbReference>
<dbReference type="InterPro" id="IPR001054">
    <property type="entry name" value="A/G_cyclase"/>
</dbReference>
<evidence type="ECO:0000313" key="8">
    <source>
        <dbReference type="EMBL" id="AFS13999.1"/>
    </source>
</evidence>
<dbReference type="GO" id="GO:0000160">
    <property type="term" value="P:phosphorelay signal transduction system"/>
    <property type="evidence" value="ECO:0007669"/>
    <property type="project" value="InterPro"/>
</dbReference>
<evidence type="ECO:0000256" key="5">
    <source>
        <dbReference type="PROSITE-ProRule" id="PRU01091"/>
    </source>
</evidence>
<dbReference type="PANTHER" id="PTHR16305:SF28">
    <property type="entry name" value="GUANYLATE CYCLASE DOMAIN-CONTAINING PROTEIN"/>
    <property type="match status" value="1"/>
</dbReference>
<dbReference type="InterPro" id="IPR016032">
    <property type="entry name" value="Sig_transdc_resp-reg_C-effctor"/>
</dbReference>
<dbReference type="GO" id="GO:0004016">
    <property type="term" value="F:adenylate cyclase activity"/>
    <property type="evidence" value="ECO:0007669"/>
    <property type="project" value="UniProtKB-ARBA"/>
</dbReference>
<protein>
    <submittedName>
        <fullName evidence="8">Regulatory protein afsR</fullName>
    </submittedName>
</protein>
<evidence type="ECO:0000256" key="2">
    <source>
        <dbReference type="ARBA" id="ARBA00022741"/>
    </source>
</evidence>
<feature type="domain" description="OmpR/PhoB-type" evidence="7">
    <location>
        <begin position="1"/>
        <end position="59"/>
    </location>
</feature>
<evidence type="ECO:0000313" key="9">
    <source>
        <dbReference type="Proteomes" id="UP000007329"/>
    </source>
</evidence>
<evidence type="ECO:0000256" key="3">
    <source>
        <dbReference type="ARBA" id="ARBA00022840"/>
    </source>
</evidence>
<dbReference type="SMART" id="SM00028">
    <property type="entry name" value="TPR"/>
    <property type="match status" value="6"/>
</dbReference>
<dbReference type="SUPFAM" id="SSF46894">
    <property type="entry name" value="C-terminal effector domain of the bipartite response regulators"/>
    <property type="match status" value="1"/>
</dbReference>
<dbReference type="PROSITE" id="PS51755">
    <property type="entry name" value="OMPR_PHOB"/>
    <property type="match status" value="1"/>
</dbReference>
<sequence length="3537" mass="385446">MLGLHDGSVVPADTLVELLWGEDPPRTADKALQTHISALRRTLGDGFVLTQGAGWVLADSEVDASRYKTAARLGRAAAAAGDTSQAVARFDEALALWRGIPELPDGRRGTSEKTRWMEGHAALVEDRADALLATGRAAEVIGDLEAAIADAPLRERRWGQLMLALYRAGRQGEALGAYQRARALLADELGVDPGPELRRLEALIVAQDSSLDIAVAQHVPSVTRAVTFLLTDIEGSTAAWEAEAGAMAAALARHDELIEHVVTSRGGRLIKTRGEGDATFSVFERPSAAASAAVELQDAIAHEPWALRQPIRVRVALHTGEVELRDGDYFGRAVNRVARLRSLAEGGQILCSGATAELVIDSLADDVVLTDLGMRQLRNLARPEHVFELRLETAERRPQQAAAETPMERPGLPAVLVGPGPFVGRGRELEGLLSAWQGALTGGVRTVLIAGEPGVGKTRLAGEWSQRAYEMGAVVLYGRCDEDLGAPYQPFAEALRALVPCMGAERLRGLRGVEALLPLAPGLADVVPDLAPPAHADPDTERYALFDAAVALLEIASASAPVLLILDDLHWAAKPTLLLLRHLLRFGDHARVQIVGTYRSTDLDRSHPLAAMLADLHRDGTANRLNLGGLDEDDVTTYVAEAGYDDEELAHALASVTGGNPFFLIEALRHVDESGGVWDQSTLPQGVREAVSRRLSRLPTETNKALATAAVVGSRFALELVEQVVGDDLVDAFDEARRAGIVIEEPGGNYRFNHAIVRQSLLAELASVRRMRLHQRIATTLETMPGADDELLAELAHHYFECAWAGNAAKAVLYCRRAADQAMARLAYEGAADLYRHALHALEELDDELPDRDDQAAELLVARCEALLAAGDVTSAAGAVSQLRAATVDSARLAAWATCFDGQLSMLIHPERLDEVEAALGAAAAKLAEQDDAAGEATAHTVRAGCLARLGRIADCEVALDNALNAARRAREHRRVNAVLAGAPLAALWGPNPVPRAGGRCLDVVRLLRITTDSPAVEATSTRCQAVLEAFRGRAAAARRMIDSARRTVSELGLRHALLEVEQFAGIVELIVDDPAAAEPHLRKACNGFRRMGLDADTAETAALLGRACLALGRDDEADELCSESERLAGHALKASIAWRTLRAHLLARGGDHAAARQVAEAAVTLAERTDALVDHGDACLTLATVLNGAGDVVAAREAAEHAVELYERKGAVALAEMARVLLGDRVKPSAPARPEAPSVALDNACVRAGERVTSAINREAWGEFEHLLAPDGFIESRRKVVGFGQVDVPSGEFPQLNRRVLEKVPMRVSQIVIAVRGERLALARLLIGAVDVSPGAPHDEFLLLYGIDDDGQISLQMWFDLDDLDAAMAELDTVHATFEAEHPQSRTLDNAATCVYERFWSYFAERDWEAVGAIVSQSLSGADHRRVVNAGNRGSRESVIEDLRVAAELGFTIRMADVVAIRGERLALTQVRASGRDPETIQNDAFNLVEIDADERITSIVIFDLNDFDSAIGELDARYLTGEAAAHARTWSVIAESYAAINRHEQPTTTPDWINVDHRHEIAMRPDDLIAYIRSGTDQGQDIKTYVETAHRLDDHGAVLTYAACETSREGFEAEWRGIALLIVEHDMVNRTELFDEADLDAAIACFDQLNRPAARRENAASRVAERFFAYFAGRDWDSVATILADDVTHDDRRRVVNAGVLRGRDTQIANLQAISEVGISKFSSTVIATRGARLALVHTRSSGPGQLPEGVLTEEIGVVEINCDNQMAAYVTFDANDIDDAIVELDARYLAGEAAVYSHAWSVVVQTYAASNMQQLRMTPDCVSIDHRHARAFAPGELSAYMHATWKLARNVWGYVDAVHRLSDVGTVVSHVVSGWSREGFEAEWREVILVTIEGDLVNRCELFDEADLDAAIARFEQLSPRPSRLQNKAALVFEHVWSHFAARDWDAMAKTVADNYVSIDHRRIVSAEPQHSRGDVIRDLQAAAEVGFTISMVNAVAIRGERLVLARVRASGRDPEAAQNDALNIVEIDDGDRIANVVVYDLEDLDAAIGELDARYVAGEAADHARTWLAIAGTYASMSRNEFPALTSDCTTIDHRGVAAFAPDELPAYIRAGWAAGQTIRAYVEVVHRLSDLGAVCGYAALGISRDGFDAEWREIAVATVEGDMVNRCELFNESGLDAAIARFDELSPRAPRLENAASRVSERFLAHFVAQQWDAMAKLLADDYSFDDHRSVVNAGVRHGRDAAIANMRAVADLGVANAVVTAIATRGERLVLTHSIFSFRDRGPEAFLSEQLDVGEINSAGQFVANVSFDTNHIDAAFAELDARYLAGEAAAHADTWSVIAGVHAMFNRHEFPPADWVTIDHRRGTPFTASDMTSAVHTLFDLTPDFNVHIEAVHKLNGFGAVITNYAHGSSPDGLGVEWRMVMLHIVEGDRLTRCEIFDETDIDAAIDRLGELSGPARRLENAASQVSGKFLSHYAVRDWDAMAELLADDVSSDDRRRVLNAGMRRGRNAEMANWHATGKIWSTHETSTIAIRGQRLALFRTTFTSHQSPDAFSAAALTVVEINDDNRIRGIVVIEPDDISAAFEELDARYLAGEAAPYAQTWSAVARGYAAINRHELPSMTPDSVFIDHRSVLTTEPEDLAAYFPAIWGLMPDVYVYIEAVHRLSDAGAVISHVARGTSQEGFEAEWRTINVGTVEGDLMNRAEVYDESDLDAALARFDQLTRPVLNNAASQTWERICECLAARDWDALAELTAENISVDDRRRVVNAGLINGRNANLESTRALAEVGFTLNTLSVIATRGAQLALLRVRVSGDDPEAIASDALIIVEIDSDRRVASNVIFDLEDIDAAFAELESRYLAGEAAPYANVWSLISGGIAAVNRRELPATTHDWVTVDHRRLPMFEVSDLPAAMRDFWDLTPDVSFCIEAVHRLGGFGAVVTQAVNATSVEGFDVEWRMVQILTVEGDLFSRFELFDETDLAAALAHFDELHRRARRLENAASQEHARIRACIAARDWNAVGEILADGVALEDRRRTVNSGVQRGRDAVVAYLRGAVDVGLTNISFTIIATRGDRLELGRTCVSGQEQPEAFRMEFFSVVEINADRRIVARVAFDLEDIDAAFEELDARYLAGDAAAHARTWPVIAREIAAFNRHEPPALTPDPVYIDHRSLVSIEGVDVAASERAAWDLTPDGRTYIEAVHRLSELGAVVTQVLKGSSPEGLYAEWQMISIFTVEGDLGSGYEVFDDTDLDVALARFDELHSPPGQLENAASRAERRLIDHSGAGDWATISDILAPDSFVEDRRRVVNVGSWDGRDVVLANMRALAEGLAQMSLTVIATREERLALSHFRSFNVDSQQGEFSIEMLGIAQIDTDGRIAAHIFFDVDDIDAAFEELDARYLAGEASAHAHTWSVVSGSYTAMNRNELFPTTPDWVNADRRRHAILEEGGLNASLRSLWDLVPDIKFRVEAVHRLTDLGAVTSHVAHGVSQHGFPAEWRGVEVHTVDGDLISSCEIFDEEDLEAALTHFDELNS</sequence>
<dbReference type="PATRIC" id="fig|1232724.3.peg.2027"/>
<dbReference type="Pfam" id="PF13191">
    <property type="entry name" value="AAA_16"/>
    <property type="match status" value="1"/>
</dbReference>
<dbReference type="InterPro" id="IPR011990">
    <property type="entry name" value="TPR-like_helical_dom_sf"/>
</dbReference>
<accession>J9W9Z3</accession>
<dbReference type="EMBL" id="CP002275">
    <property type="protein sequence ID" value="AFS13999.1"/>
    <property type="molecule type" value="Genomic_DNA"/>
</dbReference>
<dbReference type="InterPro" id="IPR027417">
    <property type="entry name" value="P-loop_NTPase"/>
</dbReference>
<dbReference type="RefSeq" id="WP_014941709.1">
    <property type="nucleotide sequence ID" value="NC_018612.1"/>
</dbReference>
<dbReference type="SUPFAM" id="SSF48452">
    <property type="entry name" value="TPR-like"/>
    <property type="match status" value="2"/>
</dbReference>
<dbReference type="Proteomes" id="UP000007329">
    <property type="component" value="Chromosome"/>
</dbReference>
<organism evidence="8 9">
    <name type="scientific">Mycobacterium indicus pranii (strain DSM 45239 / MTCC 9506)</name>
    <dbReference type="NCBI Taxonomy" id="1232724"/>
    <lineage>
        <taxon>Bacteria</taxon>
        <taxon>Bacillati</taxon>
        <taxon>Actinomycetota</taxon>
        <taxon>Actinomycetes</taxon>
        <taxon>Mycobacteriales</taxon>
        <taxon>Mycobacteriaceae</taxon>
        <taxon>Mycobacterium</taxon>
        <taxon>Mycobacterium avium complex (MAC)</taxon>
    </lineage>
</organism>
<dbReference type="SUPFAM" id="SSF54427">
    <property type="entry name" value="NTF2-like"/>
    <property type="match status" value="7"/>
</dbReference>
<reference evidence="8 9" key="1">
    <citation type="journal article" date="2007" name="PLoS ONE">
        <title>Molecular analysis of a leprosy immunotherapeutic bacillus provides insights into Mycobacterium evolution.</title>
        <authorList>
            <person name="Ahmed N."/>
            <person name="Saini V."/>
            <person name="Raghuvanshi S."/>
            <person name="Khurana J.P."/>
            <person name="Tyagi A.K."/>
            <person name="Tyagi A.K."/>
            <person name="Hasnain S.E."/>
        </authorList>
    </citation>
    <scope>NUCLEOTIDE SEQUENCE [LARGE SCALE GENOMIC DNA]</scope>
    <source>
        <strain evidence="8">MTCC 9506</strain>
    </source>
</reference>
<dbReference type="Pfam" id="PF00211">
    <property type="entry name" value="Guanylate_cyc"/>
    <property type="match status" value="1"/>
</dbReference>
<dbReference type="GO" id="GO:0005524">
    <property type="term" value="F:ATP binding"/>
    <property type="evidence" value="ECO:0007669"/>
    <property type="project" value="UniProtKB-KW"/>
</dbReference>
<dbReference type="SMART" id="SM01043">
    <property type="entry name" value="BTAD"/>
    <property type="match status" value="1"/>
</dbReference>
<dbReference type="Gene3D" id="1.25.40.10">
    <property type="entry name" value="Tetratricopeptide repeat domain"/>
    <property type="match status" value="2"/>
</dbReference>
<dbReference type="GO" id="GO:0003677">
    <property type="term" value="F:DNA binding"/>
    <property type="evidence" value="ECO:0007669"/>
    <property type="project" value="UniProtKB-UniRule"/>
</dbReference>
<dbReference type="InterPro" id="IPR005158">
    <property type="entry name" value="BTAD"/>
</dbReference>
<dbReference type="Pfam" id="PF03704">
    <property type="entry name" value="BTAD"/>
    <property type="match status" value="1"/>
</dbReference>